<dbReference type="CDD" id="cd01293">
    <property type="entry name" value="Bact_CD"/>
    <property type="match status" value="1"/>
</dbReference>
<dbReference type="Gene3D" id="3.20.20.140">
    <property type="entry name" value="Metal-dependent hydrolases"/>
    <property type="match status" value="1"/>
</dbReference>
<proteinExistence type="predicted"/>
<dbReference type="NCBIfam" id="NF005312">
    <property type="entry name" value="PRK06846.1"/>
    <property type="match status" value="1"/>
</dbReference>
<dbReference type="Gene3D" id="2.30.40.10">
    <property type="entry name" value="Urease, subunit C, domain 1"/>
    <property type="match status" value="1"/>
</dbReference>
<dbReference type="InterPro" id="IPR032466">
    <property type="entry name" value="Metal_Hydrolase"/>
</dbReference>
<dbReference type="PANTHER" id="PTHR32027:SF9">
    <property type="entry name" value="BLL3847 PROTEIN"/>
    <property type="match status" value="1"/>
</dbReference>
<name>A0ABT0XL06_9BACI</name>
<dbReference type="Proteomes" id="UP001203665">
    <property type="component" value="Unassembled WGS sequence"/>
</dbReference>
<dbReference type="EMBL" id="JAMQJY010000001">
    <property type="protein sequence ID" value="MCM2676390.1"/>
    <property type="molecule type" value="Genomic_DNA"/>
</dbReference>
<reference evidence="2" key="1">
    <citation type="submission" date="2022-06" db="EMBL/GenBank/DDBJ databases">
        <title>Alkalicoccobacillus porphyridii sp. nov., isolated from a marine red alga, Porphyridium purpureum and reclassification of Shouchella plakortidis and Shouchella gibsonii as Alkalicoccobacillus plakortidis comb. nov. and Alkalicoccobacillus gibsonii comb. nov.</title>
        <authorList>
            <person name="Kim K.H."/>
            <person name="Lee J.K."/>
            <person name="Han D.M."/>
            <person name="Baek J.H."/>
            <person name="Jeon C.O."/>
        </authorList>
    </citation>
    <scope>NUCLEOTIDE SEQUENCE</scope>
    <source>
        <strain evidence="2">DSM 19153</strain>
    </source>
</reference>
<protein>
    <submittedName>
        <fullName evidence="2">Amidohydrolase</fullName>
    </submittedName>
</protein>
<dbReference type="Pfam" id="PF07969">
    <property type="entry name" value="Amidohydro_3"/>
    <property type="match status" value="1"/>
</dbReference>
<dbReference type="InterPro" id="IPR013108">
    <property type="entry name" value="Amidohydro_3"/>
</dbReference>
<keyword evidence="3" id="KW-1185">Reference proteome</keyword>
<gene>
    <name evidence="2" type="ORF">NDM98_13415</name>
</gene>
<dbReference type="RefSeq" id="WP_251608465.1">
    <property type="nucleotide sequence ID" value="NZ_JAMQJY010000001.1"/>
</dbReference>
<evidence type="ECO:0000313" key="3">
    <source>
        <dbReference type="Proteomes" id="UP001203665"/>
    </source>
</evidence>
<dbReference type="SUPFAM" id="SSF51556">
    <property type="entry name" value="Metallo-dependent hydrolases"/>
    <property type="match status" value="1"/>
</dbReference>
<organism evidence="2 3">
    <name type="scientific">Alkalicoccobacillus plakortidis</name>
    <dbReference type="NCBI Taxonomy" id="444060"/>
    <lineage>
        <taxon>Bacteria</taxon>
        <taxon>Bacillati</taxon>
        <taxon>Bacillota</taxon>
        <taxon>Bacilli</taxon>
        <taxon>Bacillales</taxon>
        <taxon>Bacillaceae</taxon>
        <taxon>Alkalicoccobacillus</taxon>
    </lineage>
</organism>
<evidence type="ECO:0000259" key="1">
    <source>
        <dbReference type="Pfam" id="PF07969"/>
    </source>
</evidence>
<evidence type="ECO:0000313" key="2">
    <source>
        <dbReference type="EMBL" id="MCM2676390.1"/>
    </source>
</evidence>
<dbReference type="InterPro" id="IPR011059">
    <property type="entry name" value="Metal-dep_hydrolase_composite"/>
</dbReference>
<dbReference type="SUPFAM" id="SSF51338">
    <property type="entry name" value="Composite domain of metallo-dependent hydrolases"/>
    <property type="match status" value="1"/>
</dbReference>
<comment type="caution">
    <text evidence="2">The sequence shown here is derived from an EMBL/GenBank/DDBJ whole genome shotgun (WGS) entry which is preliminary data.</text>
</comment>
<dbReference type="InterPro" id="IPR052349">
    <property type="entry name" value="Metallo-hydrolase_Enzymes"/>
</dbReference>
<sequence>MNDSYWLKNVRIESGFHQEEGHYVGTKTESIHVKIVNGLVEEVLPTSDSLDEAETQMDGKGLLLLPSLVEKHCHLDKTLLGEKWRPVKRVTSIFERFELEKSILPHLNTTTQERAERLLDTYVQNGVTHVRTHVDIYPEVGLTNLEEVIKAIQTFENKLDVEIVAFPQHGLLKDETIELLRKALAYNQVRYIGGVDPASVDGDIEKSLQTMVQLAKEFQVGIDLHLHDADYLGTFTMKRLAQLVIEADLQQNVFISHAFGLADIPPKQLKETTDWLAKAGITIITSVPISRPFPPVAFLEEQGVKVLVGCDNIFDLWSPFGNGDLIERVSRLAEASRWSDEWELAQSLNYITCPKACLTKEGRPEWLKKGDEASFILVPAESSAELVARRIRPEMTVFKGQITAGV</sequence>
<dbReference type="PANTHER" id="PTHR32027">
    <property type="entry name" value="CYTOSINE DEAMINASE"/>
    <property type="match status" value="1"/>
</dbReference>
<feature type="domain" description="Amidohydrolase 3" evidence="1">
    <location>
        <begin position="113"/>
        <end position="403"/>
    </location>
</feature>
<accession>A0ABT0XL06</accession>